<keyword evidence="2" id="KW-1185">Reference proteome</keyword>
<evidence type="ECO:0000313" key="2">
    <source>
        <dbReference type="Proteomes" id="UP000602759"/>
    </source>
</evidence>
<comment type="caution">
    <text evidence="1">The sequence shown here is derived from an EMBL/GenBank/DDBJ whole genome shotgun (WGS) entry which is preliminary data.</text>
</comment>
<organism evidence="1 2">
    <name type="scientific">Sphingobacterium micropteri</name>
    <dbReference type="NCBI Taxonomy" id="2763501"/>
    <lineage>
        <taxon>Bacteria</taxon>
        <taxon>Pseudomonadati</taxon>
        <taxon>Bacteroidota</taxon>
        <taxon>Sphingobacteriia</taxon>
        <taxon>Sphingobacteriales</taxon>
        <taxon>Sphingobacteriaceae</taxon>
        <taxon>Sphingobacterium</taxon>
    </lineage>
</organism>
<name>A0ABR7YNF2_9SPHI</name>
<accession>A0ABR7YNF2</accession>
<evidence type="ECO:0000313" key="1">
    <source>
        <dbReference type="EMBL" id="MBD1432703.1"/>
    </source>
</evidence>
<proteinExistence type="predicted"/>
<dbReference type="RefSeq" id="WP_190993696.1">
    <property type="nucleotide sequence ID" value="NZ_JACOIK010000004.1"/>
</dbReference>
<gene>
    <name evidence="1" type="ORF">H8B06_07705</name>
</gene>
<dbReference type="EMBL" id="JACOIK010000004">
    <property type="protein sequence ID" value="MBD1432703.1"/>
    <property type="molecule type" value="Genomic_DNA"/>
</dbReference>
<protein>
    <submittedName>
        <fullName evidence="1">Uncharacterized protein</fullName>
    </submittedName>
</protein>
<dbReference type="Proteomes" id="UP000602759">
    <property type="component" value="Unassembled WGS sequence"/>
</dbReference>
<sequence>MAIWQYTFLVLPKDGVQVLSTSTNNGLGKTIDGFEDDRYWKYSTIKRDLFNAVGHILPKSKSWSNEIDLYGNQDSNCFEVFFDKEDTIQSVSFRIDFKDNYRSILQGILEFCRHNGLIVLDESLSIVPLNYEYTHRIILTSPQRKKYNQMSENDQDGRDI</sequence>
<reference evidence="1 2" key="1">
    <citation type="submission" date="2020-08" db="EMBL/GenBank/DDBJ databases">
        <title>Sphingobacterium sp. DN00404 isolated from aquaculture water.</title>
        <authorList>
            <person name="Zhang M."/>
        </authorList>
    </citation>
    <scope>NUCLEOTIDE SEQUENCE [LARGE SCALE GENOMIC DNA]</scope>
    <source>
        <strain evidence="1 2">DN00404</strain>
    </source>
</reference>